<keyword evidence="2" id="KW-1185">Reference proteome</keyword>
<dbReference type="AlphaFoldDB" id="A0A2S7WGC2"/>
<sequence length="471" mass="53767">MIKSFLRLIILSFSIATFSQERVLSFTNDLKTSSSDIKDVIPVVNTETDEIAFFVADAKNVYGYKIDADFKVTAKITSEEKSRKYKVLIGSSASKNDTYRVFLTDKNQNNFAFINFSFKDGTTSLQEFSIGENEEFIQTINSKNQFYLISGSKSENHLYIYSFDENGTPIKNDIDISALRFIDSKGKNTTLLSLLITGNDLKKFEENTPNSIELTSEATKMFVRENLIFFTLDHHKMFTQVLEIDLETYTANSFQFNKPALGEKAKRTNSYLNGKNIFTIAVTKNEFSVEILDFETGNLLKEYLANKDEEITFKNTAIIQEGGMYDAYRELGKTNRFLRRISKGNSGISVRKVNNQYHVIIGGYIVQKSNAGMMMPFGGIPLGTIGSATVFFNPTQIAFNSFSNNKTTRIESLFDENFNHVKGEIKENAFDKMKDFKSNNKGSTVFKYKDFYIKTEYTSFSKDFIFRKFTD</sequence>
<dbReference type="RefSeq" id="WP_105021962.1">
    <property type="nucleotide sequence ID" value="NZ_MSCM01000002.1"/>
</dbReference>
<dbReference type="EMBL" id="MSCM01000002">
    <property type="protein sequence ID" value="PQJ76647.1"/>
    <property type="molecule type" value="Genomic_DNA"/>
</dbReference>
<evidence type="ECO:0000313" key="1">
    <source>
        <dbReference type="EMBL" id="PQJ76647.1"/>
    </source>
</evidence>
<name>A0A2S7WGC2_9FLAO</name>
<dbReference type="OrthoDB" id="912496at2"/>
<evidence type="ECO:0000313" key="2">
    <source>
        <dbReference type="Proteomes" id="UP000239068"/>
    </source>
</evidence>
<proteinExistence type="predicted"/>
<accession>A0A2S7WGC2</accession>
<dbReference type="Proteomes" id="UP000239068">
    <property type="component" value="Unassembled WGS sequence"/>
</dbReference>
<organism evidence="1 2">
    <name type="scientific">Polaribacter glomeratus</name>
    <dbReference type="NCBI Taxonomy" id="102"/>
    <lineage>
        <taxon>Bacteria</taxon>
        <taxon>Pseudomonadati</taxon>
        <taxon>Bacteroidota</taxon>
        <taxon>Flavobacteriia</taxon>
        <taxon>Flavobacteriales</taxon>
        <taxon>Flavobacteriaceae</taxon>
    </lineage>
</organism>
<protein>
    <submittedName>
        <fullName evidence="1">Uncharacterized protein</fullName>
    </submittedName>
</protein>
<reference evidence="1 2" key="1">
    <citation type="submission" date="2016-12" db="EMBL/GenBank/DDBJ databases">
        <title>Trade-off between light-utilization and light-protection in marine flavobacteria.</title>
        <authorList>
            <person name="Kumagai Y."/>
            <person name="Yoshizawa S."/>
            <person name="Kogure K."/>
            <person name="Iwasaki W."/>
        </authorList>
    </citation>
    <scope>NUCLEOTIDE SEQUENCE [LARGE SCALE GENOMIC DNA]</scope>
    <source>
        <strain evidence="1 2">ATCC 43844</strain>
    </source>
</reference>
<gene>
    <name evidence="1" type="ORF">BTO16_12225</name>
</gene>
<comment type="caution">
    <text evidence="1">The sequence shown here is derived from an EMBL/GenBank/DDBJ whole genome shotgun (WGS) entry which is preliminary data.</text>
</comment>